<feature type="binding site" evidence="7">
    <location>
        <position position="421"/>
    </location>
    <ligand>
        <name>deamido-NAD(+)</name>
        <dbReference type="ChEBI" id="CHEBI:58437"/>
        <note>ligand shared between two neighboring subunits</note>
    </ligand>
</feature>
<feature type="binding site" evidence="7">
    <location>
        <position position="125"/>
    </location>
    <ligand>
        <name>L-glutamine</name>
        <dbReference type="ChEBI" id="CHEBI:58359"/>
    </ligand>
</feature>
<keyword evidence="6 7" id="KW-0520">NAD</keyword>
<feature type="binding site" evidence="7">
    <location>
        <position position="392"/>
    </location>
    <ligand>
        <name>deamido-NAD(+)</name>
        <dbReference type="ChEBI" id="CHEBI:58437"/>
        <note>ligand shared between two neighboring subunits</note>
    </ligand>
</feature>
<protein>
    <recommendedName>
        <fullName evidence="7 8">Glutamine-dependent NAD(+) synthetase</fullName>
        <ecNumber evidence="7 8">6.3.5.1</ecNumber>
    </recommendedName>
    <alternativeName>
        <fullName evidence="7 8">NAD(+) synthase [glutamine-hydrolyzing]</fullName>
    </alternativeName>
</protein>
<evidence type="ECO:0000256" key="4">
    <source>
        <dbReference type="ARBA" id="ARBA00022741"/>
    </source>
</evidence>
<feature type="active site" description="Proton acceptor; for glutaminase activity" evidence="7">
    <location>
        <position position="44"/>
    </location>
</feature>
<feature type="binding site" evidence="7">
    <location>
        <position position="545"/>
    </location>
    <ligand>
        <name>deamido-NAD(+)</name>
        <dbReference type="ChEBI" id="CHEBI:58437"/>
        <note>ligand shared between two neighboring subunits</note>
    </ligand>
</feature>
<evidence type="ECO:0000259" key="10">
    <source>
        <dbReference type="PROSITE" id="PS50263"/>
    </source>
</evidence>
<comment type="function">
    <text evidence="7">Catalyzes the ATP-dependent amidation of deamido-NAD to form NAD. Uses L-glutamine as a nitrogen source.</text>
</comment>
<evidence type="ECO:0000256" key="7">
    <source>
        <dbReference type="HAMAP-Rule" id="MF_02090"/>
    </source>
</evidence>
<dbReference type="NCBIfam" id="TIGR00552">
    <property type="entry name" value="nadE"/>
    <property type="match status" value="1"/>
</dbReference>
<dbReference type="GO" id="GO:0008795">
    <property type="term" value="F:NAD+ synthase activity"/>
    <property type="evidence" value="ECO:0007669"/>
    <property type="project" value="UniProtKB-UniRule"/>
</dbReference>
<dbReference type="PIRSF" id="PIRSF006630">
    <property type="entry name" value="NADS_GAT"/>
    <property type="match status" value="1"/>
</dbReference>
<dbReference type="Gene3D" id="3.60.110.10">
    <property type="entry name" value="Carbon-nitrogen hydrolase"/>
    <property type="match status" value="1"/>
</dbReference>
<dbReference type="GO" id="GO:0009435">
    <property type="term" value="P:NAD+ biosynthetic process"/>
    <property type="evidence" value="ECO:0007669"/>
    <property type="project" value="UniProtKB-UniRule"/>
</dbReference>
<gene>
    <name evidence="7" type="primary">nadE</name>
    <name evidence="11" type="ordered locus">tlr1180</name>
</gene>
<evidence type="ECO:0000256" key="8">
    <source>
        <dbReference type="PIRNR" id="PIRNR006630"/>
    </source>
</evidence>
<comment type="catalytic activity">
    <reaction evidence="7 8">
        <text>deamido-NAD(+) + L-glutamine + ATP + H2O = L-glutamate + AMP + diphosphate + NAD(+) + H(+)</text>
        <dbReference type="Rhea" id="RHEA:24384"/>
        <dbReference type="ChEBI" id="CHEBI:15377"/>
        <dbReference type="ChEBI" id="CHEBI:15378"/>
        <dbReference type="ChEBI" id="CHEBI:29985"/>
        <dbReference type="ChEBI" id="CHEBI:30616"/>
        <dbReference type="ChEBI" id="CHEBI:33019"/>
        <dbReference type="ChEBI" id="CHEBI:57540"/>
        <dbReference type="ChEBI" id="CHEBI:58359"/>
        <dbReference type="ChEBI" id="CHEBI:58437"/>
        <dbReference type="ChEBI" id="CHEBI:456215"/>
        <dbReference type="EC" id="6.3.5.1"/>
    </reaction>
</comment>
<proteinExistence type="inferred from homology"/>
<evidence type="ECO:0000256" key="9">
    <source>
        <dbReference type="RuleBase" id="RU003811"/>
    </source>
</evidence>
<comment type="similarity">
    <text evidence="9">Belongs to the NAD synthetase family.</text>
</comment>
<feature type="active site" description="Nucleophile; for glutaminase activity" evidence="7">
    <location>
        <position position="159"/>
    </location>
</feature>
<dbReference type="RefSeq" id="WP_011057022.1">
    <property type="nucleotide sequence ID" value="NC_004113.1"/>
</dbReference>
<dbReference type="InterPro" id="IPR014445">
    <property type="entry name" value="Gln-dep_NAD_synthase"/>
</dbReference>
<dbReference type="FunFam" id="3.40.50.620:FF:000106">
    <property type="entry name" value="Glutamine-dependent NAD(+) synthetase"/>
    <property type="match status" value="1"/>
</dbReference>
<dbReference type="InterPro" id="IPR022310">
    <property type="entry name" value="NAD/GMP_synthase"/>
</dbReference>
<dbReference type="eggNOG" id="COG0388">
    <property type="taxonomic scope" value="Bacteria"/>
</dbReference>
<dbReference type="Gene3D" id="3.40.50.620">
    <property type="entry name" value="HUPs"/>
    <property type="match status" value="1"/>
</dbReference>
<dbReference type="PROSITE" id="PS50263">
    <property type="entry name" value="CN_HYDROLASE"/>
    <property type="match status" value="1"/>
</dbReference>
<keyword evidence="5 7" id="KW-0067">ATP-binding</keyword>
<dbReference type="PATRIC" id="fig|197221.4.peg.1241"/>
<evidence type="ECO:0000256" key="3">
    <source>
        <dbReference type="ARBA" id="ARBA00022598"/>
    </source>
</evidence>
<evidence type="ECO:0000256" key="2">
    <source>
        <dbReference type="ARBA" id="ARBA00007145"/>
    </source>
</evidence>
<keyword evidence="3 7" id="KW-0436">Ligase</keyword>
<evidence type="ECO:0000256" key="1">
    <source>
        <dbReference type="ARBA" id="ARBA00005188"/>
    </source>
</evidence>
<dbReference type="GO" id="GO:0005524">
    <property type="term" value="F:ATP binding"/>
    <property type="evidence" value="ECO:0007669"/>
    <property type="project" value="UniProtKB-UniRule"/>
</dbReference>
<evidence type="ECO:0000256" key="5">
    <source>
        <dbReference type="ARBA" id="ARBA00022840"/>
    </source>
</evidence>
<dbReference type="InterPro" id="IPR014729">
    <property type="entry name" value="Rossmann-like_a/b/a_fold"/>
</dbReference>
<feature type="binding site" evidence="7">
    <location>
        <position position="196"/>
    </location>
    <ligand>
        <name>L-glutamine</name>
        <dbReference type="ChEBI" id="CHEBI:58359"/>
    </ligand>
</feature>
<reference evidence="11 12" key="1">
    <citation type="journal article" date="2002" name="DNA Res.">
        <title>Complete genome structure of the thermophilic cyanobacterium Thermosynechococcus elongatus BP-1.</title>
        <authorList>
            <person name="Nakamura Y."/>
            <person name="Kaneko T."/>
            <person name="Sato S."/>
            <person name="Ikeuchi M."/>
            <person name="Katoh H."/>
            <person name="Sasamoto S."/>
            <person name="Watanabe A."/>
            <person name="Iriguchi M."/>
            <person name="Kawashima K."/>
            <person name="Kimura T."/>
            <person name="Kishida Y."/>
            <person name="Kiyokawa C."/>
            <person name="Kohara M."/>
            <person name="Matsumoto M."/>
            <person name="Matsuno A."/>
            <person name="Nakazaki N."/>
            <person name="Shimpo S."/>
            <person name="Sugimoto M."/>
            <person name="Takeuchi C."/>
            <person name="Yamada M."/>
            <person name="Tabata S."/>
        </authorList>
    </citation>
    <scope>NUCLEOTIDE SEQUENCE [LARGE SCALE GENOMIC DNA]</scope>
    <source>
        <strain evidence="12">IAM M-273 / NIES-2133 / BP-1</strain>
    </source>
</reference>
<dbReference type="EMBL" id="BA000039">
    <property type="protein sequence ID" value="BAC08732.1"/>
    <property type="molecule type" value="Genomic_DNA"/>
</dbReference>
<dbReference type="SUPFAM" id="SSF56317">
    <property type="entry name" value="Carbon-nitrogen hydrolase"/>
    <property type="match status" value="1"/>
</dbReference>
<dbReference type="NCBIfam" id="NF010588">
    <property type="entry name" value="PRK13981.1"/>
    <property type="match status" value="1"/>
</dbReference>
<keyword evidence="12" id="KW-1185">Reference proteome</keyword>
<feature type="binding site" evidence="7">
    <location>
        <position position="202"/>
    </location>
    <ligand>
        <name>L-glutamine</name>
        <dbReference type="ChEBI" id="CHEBI:58359"/>
    </ligand>
</feature>
<dbReference type="UniPathway" id="UPA00253">
    <property type="reaction ID" value="UER00334"/>
</dbReference>
<comment type="pathway">
    <text evidence="1 7 8">Cofactor biosynthesis; NAD(+) biosynthesis; NAD(+) from deamido-NAD(+) (L-Gln route): step 1/1.</text>
</comment>
<dbReference type="InterPro" id="IPR036526">
    <property type="entry name" value="C-N_Hydrolase_sf"/>
</dbReference>
<dbReference type="PANTHER" id="PTHR23090:SF9">
    <property type="entry name" value="GLUTAMINE-DEPENDENT NAD(+) SYNTHETASE"/>
    <property type="match status" value="1"/>
</dbReference>
<dbReference type="KEGG" id="tel:tlr1180"/>
<dbReference type="EC" id="6.3.5.1" evidence="7 8"/>
<dbReference type="PANTHER" id="PTHR23090">
    <property type="entry name" value="NH 3 /GLUTAMINE-DEPENDENT NAD + SYNTHETASE"/>
    <property type="match status" value="1"/>
</dbReference>
<dbReference type="Pfam" id="PF02540">
    <property type="entry name" value="NAD_synthase"/>
    <property type="match status" value="1"/>
</dbReference>
<evidence type="ECO:0000313" key="11">
    <source>
        <dbReference type="EMBL" id="BAC08732.1"/>
    </source>
</evidence>
<sequence length="572" mass="62002">MAVHLWIAQLNSTVGSLRTNAEAIASAVQEICSQHPVDLVITPELALCGYPPKDLLLNRHFVEAMQQELHHLASALPPAVAVLVGTVLPNPDADVKGQKPLYNGAALLREGEVQQVFAKQLLPTYDVFDECRYFAPGSTENLLTLTTATDQLKIGVTICEDLWNNEQFWGQRYYERNPVAELVAEGADLIVNLSASPYCVGKPKLRQALIEHTARQYHCPLIYANQVGGNDDLVFDGTSLAVNRQGEVVSRAKGFREDYLAVRWQDGDLQPTAMIAPLAKGEAAEIWQALVLGVRDYARKCGFRQVVIGLSGGIDSALVAAIATAAVGKEQVLGVLMPSPYSSEHSITDAKDLAANLGIATQVLPIAPLMQTYSEVLAPLFAGTPSGVAEENIQARIRGTLLMAIANKFGHLLLSTGNKSELAVGYCTLYGDMNGGLAAIADVPKTRVYELCHWLNGQAAQGRPIPDLPIAGPVVIPPHILSKAPSAELKPGQRDQDSLPPYDILDGILARMIDRHQSDQEIAAAGYDLDLVQHVRRMVQRAEFKRQQAAPGLKITDRAFGSGWRMPIAAQW</sequence>
<evidence type="ECO:0000256" key="6">
    <source>
        <dbReference type="ARBA" id="ARBA00023027"/>
    </source>
</evidence>
<dbReference type="EnsemblBacteria" id="BAC08732">
    <property type="protein sequence ID" value="BAC08732"/>
    <property type="gene ID" value="BAC08732"/>
</dbReference>
<dbReference type="GO" id="GO:0003952">
    <property type="term" value="F:NAD+ synthase (glutamine-hydrolyzing) activity"/>
    <property type="evidence" value="ECO:0007669"/>
    <property type="project" value="UniProtKB-UniRule"/>
</dbReference>
<dbReference type="Proteomes" id="UP000000440">
    <property type="component" value="Chromosome"/>
</dbReference>
<dbReference type="CDD" id="cd00553">
    <property type="entry name" value="NAD_synthase"/>
    <property type="match status" value="1"/>
</dbReference>
<evidence type="ECO:0000313" key="12">
    <source>
        <dbReference type="Proteomes" id="UP000000440"/>
    </source>
</evidence>
<dbReference type="eggNOG" id="COG0171">
    <property type="taxonomic scope" value="Bacteria"/>
</dbReference>
<dbReference type="Pfam" id="PF00795">
    <property type="entry name" value="CN_hydrolase"/>
    <property type="match status" value="1"/>
</dbReference>
<dbReference type="STRING" id="197221.gene:10747775"/>
<dbReference type="InterPro" id="IPR003694">
    <property type="entry name" value="NAD_synthase"/>
</dbReference>
<dbReference type="AlphaFoldDB" id="Q8DJP2"/>
<keyword evidence="4 7" id="KW-0547">Nucleotide-binding</keyword>
<dbReference type="SUPFAM" id="SSF52402">
    <property type="entry name" value="Adenine nucleotide alpha hydrolases-like"/>
    <property type="match status" value="1"/>
</dbReference>
<organism evidence="11 12">
    <name type="scientific">Thermosynechococcus vestitus (strain NIES-2133 / IAM M-273 / BP-1)</name>
    <dbReference type="NCBI Taxonomy" id="197221"/>
    <lineage>
        <taxon>Bacteria</taxon>
        <taxon>Bacillati</taxon>
        <taxon>Cyanobacteriota</taxon>
        <taxon>Cyanophyceae</taxon>
        <taxon>Acaryochloridales</taxon>
        <taxon>Thermosynechococcaceae</taxon>
        <taxon>Thermosynechococcus</taxon>
    </lineage>
</organism>
<dbReference type="GO" id="GO:0004359">
    <property type="term" value="F:glutaminase activity"/>
    <property type="evidence" value="ECO:0007669"/>
    <property type="project" value="InterPro"/>
</dbReference>
<comment type="caution">
    <text evidence="7">Lacks conserved residue(s) required for the propagation of feature annotation.</text>
</comment>
<dbReference type="CDD" id="cd07570">
    <property type="entry name" value="GAT_Gln-NAD-synth"/>
    <property type="match status" value="1"/>
</dbReference>
<dbReference type="GO" id="GO:0005737">
    <property type="term" value="C:cytoplasm"/>
    <property type="evidence" value="ECO:0007669"/>
    <property type="project" value="InterPro"/>
</dbReference>
<feature type="binding site" evidence="7">
    <location>
        <position position="416"/>
    </location>
    <ligand>
        <name>ATP</name>
        <dbReference type="ChEBI" id="CHEBI:30616"/>
    </ligand>
</feature>
<accession>Q8DJP2</accession>
<dbReference type="InterPro" id="IPR003010">
    <property type="entry name" value="C-N_Hydrolase"/>
</dbReference>
<feature type="active site" description="For glutaminase activity" evidence="7">
    <location>
        <position position="119"/>
    </location>
</feature>
<name>Q8DJP2_THEVB</name>
<dbReference type="HAMAP" id="MF_02090">
    <property type="entry name" value="NadE_glutamine_dep"/>
    <property type="match status" value="1"/>
</dbReference>
<feature type="domain" description="CN hydrolase" evidence="10">
    <location>
        <begin position="3"/>
        <end position="271"/>
    </location>
</feature>
<feature type="binding site" evidence="7">
    <location>
        <begin position="309"/>
        <end position="316"/>
    </location>
    <ligand>
        <name>ATP</name>
        <dbReference type="ChEBI" id="CHEBI:30616"/>
    </ligand>
</feature>
<comment type="similarity">
    <text evidence="2 7 8">In the C-terminal section; belongs to the NAD synthetase family.</text>
</comment>